<protein>
    <submittedName>
        <fullName evidence="2">Uncharacterized protein</fullName>
    </submittedName>
</protein>
<dbReference type="STRING" id="1029756.W911_02385"/>
<evidence type="ECO:0000313" key="2">
    <source>
        <dbReference type="EMBL" id="AHB47515.1"/>
    </source>
</evidence>
<dbReference type="Proteomes" id="UP000018542">
    <property type="component" value="Chromosome"/>
</dbReference>
<sequence>MAADIGAGSGGQGFGSCCEELQEAMSGEEFEPLITVGDDGVLYMSVGMVELEDEEPGMVDHPVFFCPFCGSGLQTPEDVKAKTGDEDDDDEEEEDESEDKQS</sequence>
<keyword evidence="3" id="KW-1185">Reference proteome</keyword>
<evidence type="ECO:0000313" key="3">
    <source>
        <dbReference type="Proteomes" id="UP000018542"/>
    </source>
</evidence>
<name>V5SBV6_9HYPH</name>
<dbReference type="KEGG" id="hni:W911_02385"/>
<gene>
    <name evidence="2" type="ORF">W911_02385</name>
</gene>
<dbReference type="PATRIC" id="fig|1029756.8.peg.507"/>
<evidence type="ECO:0000256" key="1">
    <source>
        <dbReference type="SAM" id="MobiDB-lite"/>
    </source>
</evidence>
<dbReference type="EMBL" id="CP006912">
    <property type="protein sequence ID" value="AHB47515.1"/>
    <property type="molecule type" value="Genomic_DNA"/>
</dbReference>
<dbReference type="HOGENOM" id="CLU_2422587_0_0_5"/>
<feature type="compositionally biased region" description="Acidic residues" evidence="1">
    <location>
        <begin position="85"/>
        <end position="102"/>
    </location>
</feature>
<organism evidence="2 3">
    <name type="scientific">Hyphomicrobium nitrativorans NL23</name>
    <dbReference type="NCBI Taxonomy" id="1029756"/>
    <lineage>
        <taxon>Bacteria</taxon>
        <taxon>Pseudomonadati</taxon>
        <taxon>Pseudomonadota</taxon>
        <taxon>Alphaproteobacteria</taxon>
        <taxon>Hyphomicrobiales</taxon>
        <taxon>Hyphomicrobiaceae</taxon>
        <taxon>Hyphomicrobium</taxon>
    </lineage>
</organism>
<accession>V5SBV6</accession>
<reference evidence="2 3" key="1">
    <citation type="journal article" date="2014" name="Genome Announc.">
        <title>Complete Genome Sequence of Hyphomicrobium nitrativorans Strain NL23, a Denitrifying Bacterium Isolated from Biofilm of a Methanol-Fed Denitrification System Treating Seawater at the Montreal Biodome.</title>
        <authorList>
            <person name="Martineau C."/>
            <person name="Villeneuve C."/>
            <person name="Mauffrey F."/>
            <person name="Villemur R."/>
        </authorList>
    </citation>
    <scope>NUCLEOTIDE SEQUENCE [LARGE SCALE GENOMIC DNA]</scope>
    <source>
        <strain evidence="2">NL23</strain>
    </source>
</reference>
<proteinExistence type="predicted"/>
<feature type="region of interest" description="Disordered" evidence="1">
    <location>
        <begin position="73"/>
        <end position="102"/>
    </location>
</feature>
<dbReference type="RefSeq" id="WP_023785904.1">
    <property type="nucleotide sequence ID" value="NC_022997.1"/>
</dbReference>
<dbReference type="AlphaFoldDB" id="V5SBV6"/>